<reference evidence="6 7" key="1">
    <citation type="journal article" name="Sci. Rep.">
        <title>Genome-scale phylogenetic analyses confirm Olpidium as the closest living zoosporic fungus to the non-flagellated, terrestrial fungi.</title>
        <authorList>
            <person name="Chang Y."/>
            <person name="Rochon D."/>
            <person name="Sekimoto S."/>
            <person name="Wang Y."/>
            <person name="Chovatia M."/>
            <person name="Sandor L."/>
            <person name="Salamov A."/>
            <person name="Grigoriev I.V."/>
            <person name="Stajich J.E."/>
            <person name="Spatafora J.W."/>
        </authorList>
    </citation>
    <scope>NUCLEOTIDE SEQUENCE [LARGE SCALE GENOMIC DNA]</scope>
    <source>
        <strain evidence="6">S191</strain>
    </source>
</reference>
<comment type="caution">
    <text evidence="6">The sequence shown here is derived from an EMBL/GenBank/DDBJ whole genome shotgun (WGS) entry which is preliminary data.</text>
</comment>
<dbReference type="PANTHER" id="PTHR45860:SF1">
    <property type="entry name" value="TRANSLATION INITIATION FACTOR EIF-2B SUBUNIT ALPHA"/>
    <property type="match status" value="1"/>
</dbReference>
<dbReference type="InterPro" id="IPR051501">
    <property type="entry name" value="eIF2B_alpha/beta/delta"/>
</dbReference>
<evidence type="ECO:0000256" key="4">
    <source>
        <dbReference type="RuleBase" id="RU003814"/>
    </source>
</evidence>
<keyword evidence="3" id="KW-0648">Protein biosynthesis</keyword>
<keyword evidence="7" id="KW-1185">Reference proteome</keyword>
<dbReference type="Pfam" id="PF01008">
    <property type="entry name" value="IF-2B"/>
    <property type="match status" value="2"/>
</dbReference>
<proteinExistence type="inferred from homology"/>
<name>A0A8H7ZV06_9FUNG</name>
<organism evidence="6 7">
    <name type="scientific">Olpidium bornovanus</name>
    <dbReference type="NCBI Taxonomy" id="278681"/>
    <lineage>
        <taxon>Eukaryota</taxon>
        <taxon>Fungi</taxon>
        <taxon>Fungi incertae sedis</taxon>
        <taxon>Olpidiomycota</taxon>
        <taxon>Olpidiomycotina</taxon>
        <taxon>Olpidiomycetes</taxon>
        <taxon>Olpidiales</taxon>
        <taxon>Olpidiaceae</taxon>
        <taxon>Olpidium</taxon>
    </lineage>
</organism>
<evidence type="ECO:0000313" key="7">
    <source>
        <dbReference type="Proteomes" id="UP000673691"/>
    </source>
</evidence>
<sequence length="282" mass="30758">MLPRTVSDPGTRFAGREGLEERSHQARRSPRDEGARVPGEDRGARPPLHKGRRGDPGPLLLAGNHAPSAAGGGSEAAGQGLCDGIAAVKQRGKRWNIADASASAHVGSYESRRKAARLLSKFNIPVTVIIDTAVAYFMDKVDMVLVGAEGVVENGGLINHIARYRPGRLGRTKSVLSQKQQTSRLLICEFTSAKFSSVRHRRSFKFVRMFPLDQQDFKHSADMIQYTVEDGEPRRNFETDGLEAADPSLDYTPPKYITLLFTDVGVLTPSGVGDSLITTWSD</sequence>
<dbReference type="InterPro" id="IPR042529">
    <property type="entry name" value="IF_2B-like_C"/>
</dbReference>
<accession>A0A8H7ZV06</accession>
<evidence type="ECO:0000313" key="6">
    <source>
        <dbReference type="EMBL" id="KAG5460138.1"/>
    </source>
</evidence>
<evidence type="ECO:0000256" key="5">
    <source>
        <dbReference type="SAM" id="MobiDB-lite"/>
    </source>
</evidence>
<evidence type="ECO:0000256" key="3">
    <source>
        <dbReference type="ARBA" id="ARBA00022917"/>
    </source>
</evidence>
<dbReference type="Proteomes" id="UP000673691">
    <property type="component" value="Unassembled WGS sequence"/>
</dbReference>
<dbReference type="EMBL" id="JAEFCI010005692">
    <property type="protein sequence ID" value="KAG5460138.1"/>
    <property type="molecule type" value="Genomic_DNA"/>
</dbReference>
<dbReference type="GO" id="GO:0005085">
    <property type="term" value="F:guanyl-nucleotide exchange factor activity"/>
    <property type="evidence" value="ECO:0007669"/>
    <property type="project" value="TreeGrafter"/>
</dbReference>
<keyword evidence="2" id="KW-0396">Initiation factor</keyword>
<dbReference type="InterPro" id="IPR000649">
    <property type="entry name" value="IF-2B-related"/>
</dbReference>
<feature type="compositionally biased region" description="Basic and acidic residues" evidence="5">
    <location>
        <begin position="14"/>
        <end position="44"/>
    </location>
</feature>
<dbReference type="PANTHER" id="PTHR45860">
    <property type="entry name" value="TRANSLATION INITIATION FACTOR EIF-2B SUBUNIT ALPHA"/>
    <property type="match status" value="1"/>
</dbReference>
<dbReference type="Gene3D" id="3.40.50.10470">
    <property type="entry name" value="Translation initiation factor eif-2b, domain 2"/>
    <property type="match status" value="1"/>
</dbReference>
<dbReference type="SUPFAM" id="SSF100950">
    <property type="entry name" value="NagB/RpiA/CoA transferase-like"/>
    <property type="match status" value="1"/>
</dbReference>
<evidence type="ECO:0000256" key="2">
    <source>
        <dbReference type="ARBA" id="ARBA00022540"/>
    </source>
</evidence>
<evidence type="ECO:0000256" key="1">
    <source>
        <dbReference type="ARBA" id="ARBA00007251"/>
    </source>
</evidence>
<dbReference type="GO" id="GO:0005851">
    <property type="term" value="C:eukaryotic translation initiation factor 2B complex"/>
    <property type="evidence" value="ECO:0007669"/>
    <property type="project" value="TreeGrafter"/>
</dbReference>
<protein>
    <submittedName>
        <fullName evidence="6">Uncharacterized protein</fullName>
    </submittedName>
</protein>
<comment type="similarity">
    <text evidence="1 4">Belongs to the eIF-2B alpha/beta/delta subunits family.</text>
</comment>
<dbReference type="InterPro" id="IPR037171">
    <property type="entry name" value="NagB/RpiA_transferase-like"/>
</dbReference>
<gene>
    <name evidence="6" type="ORF">BJ554DRAFT_7851</name>
</gene>
<dbReference type="AlphaFoldDB" id="A0A8H7ZV06"/>
<dbReference type="OrthoDB" id="10249309at2759"/>
<dbReference type="GO" id="GO:0003743">
    <property type="term" value="F:translation initiation factor activity"/>
    <property type="evidence" value="ECO:0007669"/>
    <property type="project" value="UniProtKB-KW"/>
</dbReference>
<feature type="region of interest" description="Disordered" evidence="5">
    <location>
        <begin position="1"/>
        <end position="76"/>
    </location>
</feature>